<name>A0ABW4L9M5_9MICO</name>
<evidence type="ECO:0000313" key="1">
    <source>
        <dbReference type="EMBL" id="MFD1719533.1"/>
    </source>
</evidence>
<dbReference type="EMBL" id="JBHUEE010000010">
    <property type="protein sequence ID" value="MFD1719533.1"/>
    <property type="molecule type" value="Genomic_DNA"/>
</dbReference>
<dbReference type="InterPro" id="IPR017853">
    <property type="entry name" value="GH"/>
</dbReference>
<sequence length="380" mass="40215">MTESQPEEPAPRLVPAGQITTTLVHRPSRAPAPWWRRAVVYQVHGPAGVDGLAALSPDISLVARLGATAVELRVPAVDPDAADATGVVDELIHRAHQRNLAVIASLAGAPDEELPERAERWLARGANGIDVGLLPADGPTADLGRLQAVVAERDEAVLTGAVSAAHPEVLAEQLLEHWLHVTRDDRLGTTPWDAAQLRATISDAYLQREPAGAAPGWTLADFRGGTPWGLGEDEAARRRRRAATLLMLALPGTVYIRQGESVGVAPAPGDPVPATIADVAALMRAQRGTPGALYERYRHALRLRGELGLATGPLAWVDDAPGSATLALLTRDLLVLTNVSKETAVVPTDRELLHASDDVPLPSDGRLVIPPATTVWLATS</sequence>
<gene>
    <name evidence="1" type="ORF">ACFSE6_16935</name>
</gene>
<organism evidence="1 2">
    <name type="scientific">Georgenia deserti</name>
    <dbReference type="NCBI Taxonomy" id="2093781"/>
    <lineage>
        <taxon>Bacteria</taxon>
        <taxon>Bacillati</taxon>
        <taxon>Actinomycetota</taxon>
        <taxon>Actinomycetes</taxon>
        <taxon>Micrococcales</taxon>
        <taxon>Bogoriellaceae</taxon>
        <taxon>Georgenia</taxon>
    </lineage>
</organism>
<comment type="caution">
    <text evidence="1">The sequence shown here is derived from an EMBL/GenBank/DDBJ whole genome shotgun (WGS) entry which is preliminary data.</text>
</comment>
<evidence type="ECO:0008006" key="3">
    <source>
        <dbReference type="Google" id="ProtNLM"/>
    </source>
</evidence>
<dbReference type="SUPFAM" id="SSF51445">
    <property type="entry name" value="(Trans)glycosidases"/>
    <property type="match status" value="1"/>
</dbReference>
<protein>
    <recommendedName>
        <fullName evidence="3">DUF3459 domain-containing protein</fullName>
    </recommendedName>
</protein>
<dbReference type="Gene3D" id="3.20.20.80">
    <property type="entry name" value="Glycosidases"/>
    <property type="match status" value="1"/>
</dbReference>
<keyword evidence="2" id="KW-1185">Reference proteome</keyword>
<proteinExistence type="predicted"/>
<dbReference type="Proteomes" id="UP001597277">
    <property type="component" value="Unassembled WGS sequence"/>
</dbReference>
<accession>A0ABW4L9M5</accession>
<dbReference type="RefSeq" id="WP_388010013.1">
    <property type="nucleotide sequence ID" value="NZ_JBHUEE010000010.1"/>
</dbReference>
<evidence type="ECO:0000313" key="2">
    <source>
        <dbReference type="Proteomes" id="UP001597277"/>
    </source>
</evidence>
<reference evidence="2" key="1">
    <citation type="journal article" date="2019" name="Int. J. Syst. Evol. Microbiol.">
        <title>The Global Catalogue of Microorganisms (GCM) 10K type strain sequencing project: providing services to taxonomists for standard genome sequencing and annotation.</title>
        <authorList>
            <consortium name="The Broad Institute Genomics Platform"/>
            <consortium name="The Broad Institute Genome Sequencing Center for Infectious Disease"/>
            <person name="Wu L."/>
            <person name="Ma J."/>
        </authorList>
    </citation>
    <scope>NUCLEOTIDE SEQUENCE [LARGE SCALE GENOMIC DNA]</scope>
    <source>
        <strain evidence="2">JCM 17130</strain>
    </source>
</reference>